<keyword evidence="2" id="KW-0862">Zinc</keyword>
<keyword evidence="1 3" id="KW-0863">Zinc-finger</keyword>
<evidence type="ECO:0000256" key="2">
    <source>
        <dbReference type="ARBA" id="ARBA00022833"/>
    </source>
</evidence>
<evidence type="ECO:0000256" key="3">
    <source>
        <dbReference type="PROSITE-ProRule" id="PRU00175"/>
    </source>
</evidence>
<dbReference type="OrthoDB" id="6519364at2759"/>
<feature type="domain" description="RING-type" evidence="4">
    <location>
        <begin position="69"/>
        <end position="111"/>
    </location>
</feature>
<keyword evidence="1 3" id="KW-0479">Metal-binding</keyword>
<evidence type="ECO:0000256" key="1">
    <source>
        <dbReference type="ARBA" id="ARBA00022771"/>
    </source>
</evidence>
<dbReference type="AlphaFoldDB" id="A0A7M7JJ07"/>
<dbReference type="KEGG" id="vde:111246191"/>
<proteinExistence type="predicted"/>
<dbReference type="InterPro" id="IPR001841">
    <property type="entry name" value="Znf_RING"/>
</dbReference>
<sequence>MVTNFSDFRFVRVSRNWGTFRVLNALRFYYTKSIGLRQMMFLRDLPDNLNPGRIPLKPLGFSNRVLSSCDACGESSARRIIGSCGHSFCFACCISHRNSDGVLKFQCSKCKKIRTGEKNEITENVLSDMRFMCSCGLEGTLVEIKKHLWKDDVDHQSTRIIEFPLKSESHQDIIRVLSEKLESFKASITAEKESRKAYFWFDLKDIVEQIGGEEKNIIGPYINWRLGGYPCEFSMDVELIDNSFFLGAFLRIHRDQTGYESWPVKKEIIFELFDNQGRSVKKNQTATYRAGKPIWDGFAGPLSDRQRWGVRKFYEITSTSAFEQDMLHDGAVCLCVEFLPLF</sequence>
<reference evidence="5" key="1">
    <citation type="submission" date="2021-01" db="UniProtKB">
        <authorList>
            <consortium name="EnsemblMetazoa"/>
        </authorList>
    </citation>
    <scope>IDENTIFICATION</scope>
</reference>
<dbReference type="RefSeq" id="XP_022651133.1">
    <property type="nucleotide sequence ID" value="XM_022795398.1"/>
</dbReference>
<dbReference type="GO" id="GO:0008270">
    <property type="term" value="F:zinc ion binding"/>
    <property type="evidence" value="ECO:0007669"/>
    <property type="project" value="UniProtKB-KW"/>
</dbReference>
<protein>
    <recommendedName>
        <fullName evidence="4">RING-type domain-containing protein</fullName>
    </recommendedName>
</protein>
<evidence type="ECO:0000313" key="6">
    <source>
        <dbReference type="Proteomes" id="UP000594260"/>
    </source>
</evidence>
<name>A0A7M7JJ07_VARDE</name>
<keyword evidence="6" id="KW-1185">Reference proteome</keyword>
<dbReference type="PROSITE" id="PS50089">
    <property type="entry name" value="ZF_RING_2"/>
    <property type="match status" value="1"/>
</dbReference>
<organism evidence="5 6">
    <name type="scientific">Varroa destructor</name>
    <name type="common">Honeybee mite</name>
    <dbReference type="NCBI Taxonomy" id="109461"/>
    <lineage>
        <taxon>Eukaryota</taxon>
        <taxon>Metazoa</taxon>
        <taxon>Ecdysozoa</taxon>
        <taxon>Arthropoda</taxon>
        <taxon>Chelicerata</taxon>
        <taxon>Arachnida</taxon>
        <taxon>Acari</taxon>
        <taxon>Parasitiformes</taxon>
        <taxon>Mesostigmata</taxon>
        <taxon>Gamasina</taxon>
        <taxon>Dermanyssoidea</taxon>
        <taxon>Varroidae</taxon>
        <taxon>Varroa</taxon>
    </lineage>
</organism>
<accession>A0A7M7JJ07</accession>
<dbReference type="Proteomes" id="UP000594260">
    <property type="component" value="Unplaced"/>
</dbReference>
<dbReference type="InParanoid" id="A0A7M7JJ07"/>
<dbReference type="SUPFAM" id="SSF57850">
    <property type="entry name" value="RING/U-box"/>
    <property type="match status" value="1"/>
</dbReference>
<evidence type="ECO:0000313" key="5">
    <source>
        <dbReference type="EnsemblMetazoa" id="XP_022651133"/>
    </source>
</evidence>
<dbReference type="GeneID" id="111246191"/>
<evidence type="ECO:0000259" key="4">
    <source>
        <dbReference type="PROSITE" id="PS50089"/>
    </source>
</evidence>
<dbReference type="EnsemblMetazoa" id="XM_022795398">
    <property type="protein sequence ID" value="XP_022651133"/>
    <property type="gene ID" value="LOC111246191"/>
</dbReference>